<comment type="cofactor">
    <cofactor evidence="14">
        <name>[4Fe-4S] cluster</name>
        <dbReference type="ChEBI" id="CHEBI:49883"/>
    </cofactor>
    <text evidence="14">Binds 1 [4Fe-4S] cluster. The cluster is coordinated with 3 cysteines and an exchangeable S-adenosyl-L-methionine.</text>
</comment>
<dbReference type="Pfam" id="PF04055">
    <property type="entry name" value="Radical_SAM"/>
    <property type="match status" value="1"/>
</dbReference>
<evidence type="ECO:0000313" key="18">
    <source>
        <dbReference type="Proteomes" id="UP001321580"/>
    </source>
</evidence>
<dbReference type="Gene3D" id="1.10.10.920">
    <property type="match status" value="1"/>
</dbReference>
<evidence type="ECO:0000256" key="11">
    <source>
        <dbReference type="ARBA" id="ARBA00023014"/>
    </source>
</evidence>
<keyword evidence="10 14" id="KW-0408">Iron</keyword>
<dbReference type="EC" id="1.3.98.3" evidence="14"/>
<evidence type="ECO:0000256" key="5">
    <source>
        <dbReference type="ARBA" id="ARBA00022485"/>
    </source>
</evidence>
<dbReference type="SFLD" id="SFLDG01065">
    <property type="entry name" value="anaerobic_coproporphyrinogen-I"/>
    <property type="match status" value="1"/>
</dbReference>
<evidence type="ECO:0000256" key="1">
    <source>
        <dbReference type="ARBA" id="ARBA00004496"/>
    </source>
</evidence>
<dbReference type="InterPro" id="IPR007197">
    <property type="entry name" value="rSAM"/>
</dbReference>
<comment type="pathway">
    <text evidence="2 14">Porphyrin-containing compound metabolism; protoporphyrin-IX biosynthesis; protoporphyrinogen-IX from coproporphyrinogen-III (AdoMet route): step 1/1.</text>
</comment>
<dbReference type="InterPro" id="IPR013785">
    <property type="entry name" value="Aldolase_TIM"/>
</dbReference>
<dbReference type="EMBL" id="JASGBI010000001">
    <property type="protein sequence ID" value="MDI9238625.1"/>
    <property type="molecule type" value="Genomic_DNA"/>
</dbReference>
<dbReference type="PANTHER" id="PTHR13932:SF6">
    <property type="entry name" value="OXYGEN-INDEPENDENT COPROPORPHYRINOGEN III OXIDASE"/>
    <property type="match status" value="1"/>
</dbReference>
<dbReference type="InterPro" id="IPR010723">
    <property type="entry name" value="HemN_C"/>
</dbReference>
<comment type="caution">
    <text evidence="17">The sequence shown here is derived from an EMBL/GenBank/DDBJ whole genome shotgun (WGS) entry which is preliminary data.</text>
</comment>
<keyword evidence="9 14" id="KW-0560">Oxidoreductase</keyword>
<evidence type="ECO:0000256" key="13">
    <source>
        <dbReference type="ARBA" id="ARBA00048321"/>
    </source>
</evidence>
<dbReference type="SMART" id="SM00729">
    <property type="entry name" value="Elp3"/>
    <property type="match status" value="1"/>
</dbReference>
<evidence type="ECO:0000259" key="16">
    <source>
        <dbReference type="PROSITE" id="PS51918"/>
    </source>
</evidence>
<name>A0ABT6XFH4_9GAMM</name>
<keyword evidence="7 14" id="KW-0949">S-adenosyl-L-methionine</keyword>
<evidence type="ECO:0000256" key="12">
    <source>
        <dbReference type="ARBA" id="ARBA00023244"/>
    </source>
</evidence>
<dbReference type="PROSITE" id="PS51918">
    <property type="entry name" value="RADICAL_SAM"/>
    <property type="match status" value="1"/>
</dbReference>
<dbReference type="Proteomes" id="UP001321580">
    <property type="component" value="Unassembled WGS sequence"/>
</dbReference>
<comment type="catalytic activity">
    <reaction evidence="13 14">
        <text>coproporphyrinogen III + 2 S-adenosyl-L-methionine = protoporphyrinogen IX + 2 5'-deoxyadenosine + 2 L-methionine + 2 CO2</text>
        <dbReference type="Rhea" id="RHEA:15425"/>
        <dbReference type="ChEBI" id="CHEBI:16526"/>
        <dbReference type="ChEBI" id="CHEBI:17319"/>
        <dbReference type="ChEBI" id="CHEBI:57307"/>
        <dbReference type="ChEBI" id="CHEBI:57309"/>
        <dbReference type="ChEBI" id="CHEBI:57844"/>
        <dbReference type="ChEBI" id="CHEBI:59789"/>
        <dbReference type="EC" id="1.3.98.3"/>
    </reaction>
</comment>
<dbReference type="InterPro" id="IPR058240">
    <property type="entry name" value="rSAM_sf"/>
</dbReference>
<comment type="similarity">
    <text evidence="3 14">Belongs to the anaerobic coproporphyrinogen-III oxidase family.</text>
</comment>
<organism evidence="17 18">
    <name type="scientific">Lysobacter stagni</name>
    <dbReference type="NCBI Taxonomy" id="3045172"/>
    <lineage>
        <taxon>Bacteria</taxon>
        <taxon>Pseudomonadati</taxon>
        <taxon>Pseudomonadota</taxon>
        <taxon>Gammaproteobacteria</taxon>
        <taxon>Lysobacterales</taxon>
        <taxon>Lysobacteraceae</taxon>
        <taxon>Lysobacter</taxon>
    </lineage>
</organism>
<dbReference type="CDD" id="cd01335">
    <property type="entry name" value="Radical_SAM"/>
    <property type="match status" value="1"/>
</dbReference>
<evidence type="ECO:0000256" key="6">
    <source>
        <dbReference type="ARBA" id="ARBA00022490"/>
    </source>
</evidence>
<dbReference type="SUPFAM" id="SSF102114">
    <property type="entry name" value="Radical SAM enzymes"/>
    <property type="match status" value="1"/>
</dbReference>
<gene>
    <name evidence="17" type="primary">hemN</name>
    <name evidence="17" type="ORF">QLQ15_06810</name>
</gene>
<keyword evidence="18" id="KW-1185">Reference proteome</keyword>
<dbReference type="GO" id="GO:0051989">
    <property type="term" value="F:coproporphyrinogen dehydrogenase activity"/>
    <property type="evidence" value="ECO:0007669"/>
    <property type="project" value="UniProtKB-EC"/>
</dbReference>
<reference evidence="17 18" key="1">
    <citation type="submission" date="2023-05" db="EMBL/GenBank/DDBJ databases">
        <title>Lysobacter sp. strain LF1 Genome sequencing and assembly.</title>
        <authorList>
            <person name="Jung Y."/>
        </authorList>
    </citation>
    <scope>NUCLEOTIDE SEQUENCE [LARGE SCALE GENOMIC DNA]</scope>
    <source>
        <strain evidence="17 18">LF1</strain>
    </source>
</reference>
<keyword evidence="5 14" id="KW-0004">4Fe-4S</keyword>
<feature type="region of interest" description="Disordered" evidence="15">
    <location>
        <begin position="1"/>
        <end position="30"/>
    </location>
</feature>
<evidence type="ECO:0000256" key="9">
    <source>
        <dbReference type="ARBA" id="ARBA00023002"/>
    </source>
</evidence>
<dbReference type="PANTHER" id="PTHR13932">
    <property type="entry name" value="COPROPORPHYRINIGEN III OXIDASE"/>
    <property type="match status" value="1"/>
</dbReference>
<protein>
    <recommendedName>
        <fullName evidence="14">Coproporphyrinogen-III oxidase</fullName>
        <ecNumber evidence="14">1.3.98.3</ecNumber>
    </recommendedName>
</protein>
<dbReference type="InterPro" id="IPR006638">
    <property type="entry name" value="Elp3/MiaA/NifB-like_rSAM"/>
</dbReference>
<dbReference type="Gene3D" id="3.20.20.70">
    <property type="entry name" value="Aldolase class I"/>
    <property type="match status" value="1"/>
</dbReference>
<evidence type="ECO:0000256" key="15">
    <source>
        <dbReference type="SAM" id="MobiDB-lite"/>
    </source>
</evidence>
<dbReference type="PIRSF" id="PIRSF000167">
    <property type="entry name" value="HemN"/>
    <property type="match status" value="1"/>
</dbReference>
<comment type="subunit">
    <text evidence="4">Monomer.</text>
</comment>
<evidence type="ECO:0000256" key="14">
    <source>
        <dbReference type="PIRNR" id="PIRNR000167"/>
    </source>
</evidence>
<evidence type="ECO:0000256" key="8">
    <source>
        <dbReference type="ARBA" id="ARBA00022723"/>
    </source>
</evidence>
<keyword evidence="11 14" id="KW-0411">Iron-sulfur</keyword>
<keyword evidence="6 14" id="KW-0963">Cytoplasm</keyword>
<comment type="subcellular location">
    <subcellularLocation>
        <location evidence="1 14">Cytoplasm</location>
    </subcellularLocation>
</comment>
<evidence type="ECO:0000313" key="17">
    <source>
        <dbReference type="EMBL" id="MDI9238625.1"/>
    </source>
</evidence>
<dbReference type="RefSeq" id="WP_283212077.1">
    <property type="nucleotide sequence ID" value="NZ_JASGBI010000001.1"/>
</dbReference>
<proteinExistence type="inferred from homology"/>
<evidence type="ECO:0000256" key="7">
    <source>
        <dbReference type="ARBA" id="ARBA00022691"/>
    </source>
</evidence>
<dbReference type="NCBIfam" id="TIGR00538">
    <property type="entry name" value="hemN"/>
    <property type="match status" value="1"/>
</dbReference>
<dbReference type="InterPro" id="IPR004558">
    <property type="entry name" value="Coprogen_oxidase_HemN"/>
</dbReference>
<dbReference type="SFLD" id="SFLDS00029">
    <property type="entry name" value="Radical_SAM"/>
    <property type="match status" value="1"/>
</dbReference>
<keyword evidence="8 14" id="KW-0479">Metal-binding</keyword>
<dbReference type="InterPro" id="IPR034505">
    <property type="entry name" value="Coproporphyrinogen-III_oxidase"/>
</dbReference>
<evidence type="ECO:0000256" key="3">
    <source>
        <dbReference type="ARBA" id="ARBA00005493"/>
    </source>
</evidence>
<evidence type="ECO:0000256" key="2">
    <source>
        <dbReference type="ARBA" id="ARBA00004785"/>
    </source>
</evidence>
<dbReference type="Pfam" id="PF06969">
    <property type="entry name" value="HemN_C"/>
    <property type="match status" value="1"/>
</dbReference>
<accession>A0ABT6XFH4</accession>
<sequence>MPNVPPFPTELLRRYDRPGPRYTSYPTEPQFSTGFGPAQLMEAAQQSNGDPIPGRLSLYVHVPFCSNPCFHCGCNRVITRDRSRSEPYRTRLGREIGMMAGLFDPDREVVQLHFGGGTPNFLTPAQLHATLQDLRDHFRFSPAAEGDISIDLDPRELTPEDVAELVDAGFNRASLGVVDLDTSVQDAVNRGQDPETTLTIIDACHRHGMRSVDVELIYGLPKQTLEGFARTLHTLIAARPHRLAVYSYAHLPEQFRPQRQIRTEDLPSPELKLELLQLAVQSLTNAGYVHIGMDHFALPDDDLALAQSRGGLHRNVMGYTTHADGDLIGLGVSAVSRIGDSVSQNTCELSDWERAIDQPRLPVWRGLRLTPDDQLRSDVIQRLMCQGEVPIDAIQRAHGIDFAQYFADSLRRLEPLQDDGLVWIEPERIVATPVGRLMLRVIAMCFDAYAPHLQAAGARYPRTA</sequence>
<evidence type="ECO:0000256" key="10">
    <source>
        <dbReference type="ARBA" id="ARBA00023004"/>
    </source>
</evidence>
<feature type="domain" description="Radical SAM core" evidence="16">
    <location>
        <begin position="50"/>
        <end position="285"/>
    </location>
</feature>
<keyword evidence="12 14" id="KW-0627">Porphyrin biosynthesis</keyword>
<evidence type="ECO:0000256" key="4">
    <source>
        <dbReference type="ARBA" id="ARBA00011245"/>
    </source>
</evidence>